<reference evidence="2 3" key="1">
    <citation type="submission" date="2019-02" db="EMBL/GenBank/DDBJ databases">
        <title>Haloarcula mannanilyticum sp. nov., a mannan degrading haloarchaeon isolated from commercial salt.</title>
        <authorList>
            <person name="Enomoto S."/>
            <person name="Shimane Y."/>
            <person name="Kamekura M."/>
            <person name="Ito T."/>
            <person name="Moriya O."/>
            <person name="Ihara K."/>
            <person name="Takahashi-Ando N."/>
            <person name="Fukushima Y."/>
            <person name="Yoshida Y."/>
            <person name="Usama R."/>
            <person name="Takai K."/>
            <person name="Minegishi H."/>
        </authorList>
    </citation>
    <scope>NUCLEOTIDE SEQUENCE [LARGE SCALE GENOMIC DNA]</scope>
    <source>
        <strain evidence="2 3">MD130-1</strain>
    </source>
</reference>
<protein>
    <recommendedName>
        <fullName evidence="1">DUF8129 domain-containing protein</fullName>
    </recommendedName>
</protein>
<evidence type="ECO:0000313" key="3">
    <source>
        <dbReference type="Proteomes" id="UP000304382"/>
    </source>
</evidence>
<dbReference type="InterPro" id="IPR058442">
    <property type="entry name" value="DUF8129"/>
</dbReference>
<dbReference type="AlphaFoldDB" id="A0A4C2EN30"/>
<dbReference type="Pfam" id="PF26450">
    <property type="entry name" value="DUF8129"/>
    <property type="match status" value="1"/>
</dbReference>
<organism evidence="2 3">
    <name type="scientific">Haloarcula mannanilytica</name>
    <dbReference type="NCBI Taxonomy" id="2509225"/>
    <lineage>
        <taxon>Archaea</taxon>
        <taxon>Methanobacteriati</taxon>
        <taxon>Methanobacteriota</taxon>
        <taxon>Stenosarchaea group</taxon>
        <taxon>Halobacteria</taxon>
        <taxon>Halobacteriales</taxon>
        <taxon>Haloarculaceae</taxon>
        <taxon>Haloarcula</taxon>
    </lineage>
</organism>
<comment type="caution">
    <text evidence="2">The sequence shown here is derived from an EMBL/GenBank/DDBJ whole genome shotgun (WGS) entry which is preliminary data.</text>
</comment>
<sequence length="85" mass="9540">MSDLDPILDKLPPERLLDADHLQPIVAGINCMHSIETIQQYLAHENQHANRTQSSLNFESGHARSVATNRMPRSELSCNFCAPWG</sequence>
<keyword evidence="3" id="KW-1185">Reference proteome</keyword>
<dbReference type="EMBL" id="BIXZ01000012">
    <property type="protein sequence ID" value="GCF15921.1"/>
    <property type="molecule type" value="Genomic_DNA"/>
</dbReference>
<evidence type="ECO:0000313" key="2">
    <source>
        <dbReference type="EMBL" id="GCF15921.1"/>
    </source>
</evidence>
<feature type="domain" description="DUF8129" evidence="1">
    <location>
        <begin position="13"/>
        <end position="53"/>
    </location>
</feature>
<accession>A0A4C2EN30</accession>
<gene>
    <name evidence="2" type="ORF">Harman_38560</name>
</gene>
<evidence type="ECO:0000259" key="1">
    <source>
        <dbReference type="Pfam" id="PF26450"/>
    </source>
</evidence>
<proteinExistence type="predicted"/>
<name>A0A4C2EN30_9EURY</name>
<dbReference type="Proteomes" id="UP000304382">
    <property type="component" value="Unassembled WGS sequence"/>
</dbReference>